<dbReference type="Pfam" id="PF17657">
    <property type="entry name" value="DNA_pol3_finger"/>
    <property type="match status" value="1"/>
</dbReference>
<evidence type="ECO:0000256" key="5">
    <source>
        <dbReference type="ARBA" id="ARBA00022932"/>
    </source>
</evidence>
<keyword evidence="5" id="KW-0239">DNA-directed DNA polymerase</keyword>
<evidence type="ECO:0000256" key="1">
    <source>
        <dbReference type="ARBA" id="ARBA00012417"/>
    </source>
</evidence>
<dbReference type="EC" id="2.7.7.7" evidence="1"/>
<feature type="domain" description="DNA polymerase helix-hairpin-helix motif" evidence="8">
    <location>
        <begin position="716"/>
        <end position="800"/>
    </location>
</feature>
<evidence type="ECO:0000256" key="3">
    <source>
        <dbReference type="ARBA" id="ARBA00022695"/>
    </source>
</evidence>
<evidence type="ECO:0000313" key="11">
    <source>
        <dbReference type="Proteomes" id="UP000658258"/>
    </source>
</evidence>
<dbReference type="Pfam" id="PF14579">
    <property type="entry name" value="HHH_6"/>
    <property type="match status" value="1"/>
</dbReference>
<dbReference type="Pfam" id="PF07733">
    <property type="entry name" value="DNA_pol3_alpha"/>
    <property type="match status" value="1"/>
</dbReference>
<evidence type="ECO:0000256" key="4">
    <source>
        <dbReference type="ARBA" id="ARBA00022705"/>
    </source>
</evidence>
<gene>
    <name evidence="10" type="ORF">GCM10011340_33890</name>
</gene>
<feature type="domain" description="Bacterial DNA polymerase III alpha subunit NTPase" evidence="7">
    <location>
        <begin position="230"/>
        <end position="467"/>
    </location>
</feature>
<comment type="caution">
    <text evidence="10">The sequence shown here is derived from an EMBL/GenBank/DDBJ whole genome shotgun (WGS) entry which is preliminary data.</text>
</comment>
<dbReference type="InterPro" id="IPR040982">
    <property type="entry name" value="DNA_pol3_finger"/>
</dbReference>
<evidence type="ECO:0000259" key="8">
    <source>
        <dbReference type="Pfam" id="PF14579"/>
    </source>
</evidence>
<name>A0ABQ3IC81_9BACT</name>
<sequence>MALTDINSTAASLNFVRLAPRYGVKPILGIDFRNGADQLYVAIARNNEGFRELNDYLSKYLHSREKIPYRAPRFNQALVIYPFEKYTGFNLNDYEYVGVKPKDLPRLVYPPHAIDKEKMLAMPTATFRSSVNTKTGEREVLKRDFNAHRLLRAIANNMLLSRLPRSEEAHPGDFIYPAEELRRLYSNHLYLIENAEKLLSICEIHFDFEGENLNKNLRCFCETPEQDYAMLERLCEEGLYYRYPNPSQKIKQRVKTELDVIKQQGFMSYFLINWKLCKYAREKGYYYVGRGSGANSVVAYLLRITDVDPIELDLYFERFINLYRQNPPDFDIDFSWKDREDITEFIFREFQHGEGGNVALLATYSTFQFRAVVRELGKVLGLPPHEIEYIQKAELRKLDHTQQLVLRYGHYIEGFPSHLSIHAGGILIAERPIHYYTATDLPPKGFPTTHFDMVVAEDIGLYKFDILSQRGLGKIRDSLEVIRRNHPDRPPIDIHDIACFKKDERVKNLLREGKAIGCFYVESPAMRMLLKKLRVDEYLGLVAASSVIRPGVAKSGMMRQYILRFREPERRKEAHPILREIMPDTYGVMVYQEDVIKVAHYFAGLSLAEADVLRRGMSGKYRSREEFQKVRDKYFEKCKEKGHSYELAADVWRQIESFAGYAFAKGHSASYAVESYQSLYLKAHYPLEYMVATMNNGGGFYSVELYAHEAYMHGGDVQPPCVNLSEELCVIYGRSIFIGLGFIGDLDKTTVAAILEERTANGVFMSFDNFLKRVSISLEQVTLLVRIDAFRFTGRSKKELLWEAHFQLSHAKKTRPVKMLFDPKVKRFSIPPLSYDRLEDAFDQIDLLGFPLCNPFDLLQELPAQEVLVSQMERFKNKVVTMVGYLVHIKNTNTSGGKRMQFGTWIDREGHFIDSTHFPPVAARYPFRGKGIYAIEGKIVEEFDFLSLEVISMRKLRYIHDPRVAEEPRHATMGALNPI</sequence>
<keyword evidence="4" id="KW-0235">DNA replication</keyword>
<evidence type="ECO:0000256" key="2">
    <source>
        <dbReference type="ARBA" id="ARBA00022679"/>
    </source>
</evidence>
<protein>
    <recommendedName>
        <fullName evidence="1">DNA-directed DNA polymerase</fullName>
        <ecNumber evidence="1">2.7.7.7</ecNumber>
    </recommendedName>
</protein>
<feature type="domain" description="DNA polymerase III alpha subunit finger" evidence="9">
    <location>
        <begin position="474"/>
        <end position="642"/>
    </location>
</feature>
<keyword evidence="2" id="KW-0808">Transferase</keyword>
<keyword evidence="11" id="KW-1185">Reference proteome</keyword>
<evidence type="ECO:0000256" key="6">
    <source>
        <dbReference type="ARBA" id="ARBA00049244"/>
    </source>
</evidence>
<dbReference type="Proteomes" id="UP000658258">
    <property type="component" value="Unassembled WGS sequence"/>
</dbReference>
<keyword evidence="3" id="KW-0548">Nucleotidyltransferase</keyword>
<evidence type="ECO:0000259" key="9">
    <source>
        <dbReference type="Pfam" id="PF17657"/>
    </source>
</evidence>
<dbReference type="InterPro" id="IPR029460">
    <property type="entry name" value="DNAPol_HHH"/>
</dbReference>
<dbReference type="NCBIfam" id="TIGR00594">
    <property type="entry name" value="polc"/>
    <property type="match status" value="1"/>
</dbReference>
<reference evidence="11" key="1">
    <citation type="journal article" date="2019" name="Int. J. Syst. Evol. Microbiol.">
        <title>The Global Catalogue of Microorganisms (GCM) 10K type strain sequencing project: providing services to taxonomists for standard genome sequencing and annotation.</title>
        <authorList>
            <consortium name="The Broad Institute Genomics Platform"/>
            <consortium name="The Broad Institute Genome Sequencing Center for Infectious Disease"/>
            <person name="Wu L."/>
            <person name="Ma J."/>
        </authorList>
    </citation>
    <scope>NUCLEOTIDE SEQUENCE [LARGE SCALE GENOMIC DNA]</scope>
    <source>
        <strain evidence="11">CGMCC 1.15111</strain>
    </source>
</reference>
<dbReference type="Gene3D" id="3.20.20.140">
    <property type="entry name" value="Metal-dependent hydrolases"/>
    <property type="match status" value="1"/>
</dbReference>
<dbReference type="EMBL" id="BNAG01000005">
    <property type="protein sequence ID" value="GHE74526.1"/>
    <property type="molecule type" value="Genomic_DNA"/>
</dbReference>
<proteinExistence type="predicted"/>
<evidence type="ECO:0000313" key="10">
    <source>
        <dbReference type="EMBL" id="GHE74526.1"/>
    </source>
</evidence>
<dbReference type="InterPro" id="IPR011708">
    <property type="entry name" value="DNA_pol3_alpha_NTPase_dom"/>
</dbReference>
<dbReference type="Gene3D" id="1.10.150.870">
    <property type="match status" value="1"/>
</dbReference>
<comment type="catalytic activity">
    <reaction evidence="6">
        <text>DNA(n) + a 2'-deoxyribonucleoside 5'-triphosphate = DNA(n+1) + diphosphate</text>
        <dbReference type="Rhea" id="RHEA:22508"/>
        <dbReference type="Rhea" id="RHEA-COMP:17339"/>
        <dbReference type="Rhea" id="RHEA-COMP:17340"/>
        <dbReference type="ChEBI" id="CHEBI:33019"/>
        <dbReference type="ChEBI" id="CHEBI:61560"/>
        <dbReference type="ChEBI" id="CHEBI:173112"/>
        <dbReference type="EC" id="2.7.7.7"/>
    </reaction>
</comment>
<dbReference type="PANTHER" id="PTHR32294:SF0">
    <property type="entry name" value="DNA POLYMERASE III SUBUNIT ALPHA"/>
    <property type="match status" value="1"/>
</dbReference>
<accession>A0ABQ3IC81</accession>
<organism evidence="10 11">
    <name type="scientific">Roseivirga thermotolerans</name>
    <dbReference type="NCBI Taxonomy" id="1758176"/>
    <lineage>
        <taxon>Bacteria</taxon>
        <taxon>Pseudomonadati</taxon>
        <taxon>Bacteroidota</taxon>
        <taxon>Cytophagia</taxon>
        <taxon>Cytophagales</taxon>
        <taxon>Roseivirgaceae</taxon>
        <taxon>Roseivirga</taxon>
    </lineage>
</organism>
<evidence type="ECO:0000259" key="7">
    <source>
        <dbReference type="Pfam" id="PF07733"/>
    </source>
</evidence>
<dbReference type="PANTHER" id="PTHR32294">
    <property type="entry name" value="DNA POLYMERASE III SUBUNIT ALPHA"/>
    <property type="match status" value="1"/>
</dbReference>
<dbReference type="InterPro" id="IPR004805">
    <property type="entry name" value="DnaE2/DnaE/PolC"/>
</dbReference>